<comment type="caution">
    <text evidence="2">The sequence shown here is derived from an EMBL/GenBank/DDBJ whole genome shotgun (WGS) entry which is preliminary data.</text>
</comment>
<protein>
    <submittedName>
        <fullName evidence="2">Type II toxin-antitoxin system RelE/ParE family toxin</fullName>
    </submittedName>
</protein>
<evidence type="ECO:0000313" key="3">
    <source>
        <dbReference type="Proteomes" id="UP000886856"/>
    </source>
</evidence>
<dbReference type="InterPro" id="IPR007712">
    <property type="entry name" value="RelE/ParE_toxin"/>
</dbReference>
<proteinExistence type="predicted"/>
<evidence type="ECO:0000313" key="2">
    <source>
        <dbReference type="EMBL" id="HJA90509.1"/>
    </source>
</evidence>
<accession>A0A9D2KXR0</accession>
<reference evidence="2" key="2">
    <citation type="submission" date="2021-04" db="EMBL/GenBank/DDBJ databases">
        <authorList>
            <person name="Gilroy R."/>
        </authorList>
    </citation>
    <scope>NUCLEOTIDE SEQUENCE</scope>
    <source>
        <strain evidence="2">CHK171-505</strain>
    </source>
</reference>
<name>A0A9D2KXR0_9LACT</name>
<reference evidence="2" key="1">
    <citation type="journal article" date="2021" name="PeerJ">
        <title>Extensive microbial diversity within the chicken gut microbiome revealed by metagenomics and culture.</title>
        <authorList>
            <person name="Gilroy R."/>
            <person name="Ravi A."/>
            <person name="Getino M."/>
            <person name="Pursley I."/>
            <person name="Horton D.L."/>
            <person name="Alikhan N.F."/>
            <person name="Baker D."/>
            <person name="Gharbi K."/>
            <person name="Hall N."/>
            <person name="Watson M."/>
            <person name="Adriaenssens E.M."/>
            <person name="Foster-Nyarko E."/>
            <person name="Jarju S."/>
            <person name="Secka A."/>
            <person name="Antonio M."/>
            <person name="Oren A."/>
            <person name="Chaudhuri R.R."/>
            <person name="La Ragione R."/>
            <person name="Hildebrand F."/>
            <person name="Pallen M.J."/>
        </authorList>
    </citation>
    <scope>NUCLEOTIDE SEQUENCE</scope>
    <source>
        <strain evidence="2">CHK171-505</strain>
    </source>
</reference>
<dbReference type="AlphaFoldDB" id="A0A9D2KXR0"/>
<gene>
    <name evidence="2" type="ORF">H9948_06930</name>
</gene>
<dbReference type="Proteomes" id="UP000886856">
    <property type="component" value="Unassembled WGS sequence"/>
</dbReference>
<dbReference type="Gene3D" id="3.30.2310.20">
    <property type="entry name" value="RelE-like"/>
    <property type="match status" value="1"/>
</dbReference>
<dbReference type="InterPro" id="IPR035093">
    <property type="entry name" value="RelE/ParE_toxin_dom_sf"/>
</dbReference>
<sequence length="82" mass="9713">MKSKYTIHFTKVAMNDLDEIYQYITEELFAENAATDLLERIENNIRQLKEFPNSGSQLVDEQLKQVIIMRILYGKRKYQGLL</sequence>
<evidence type="ECO:0000256" key="1">
    <source>
        <dbReference type="ARBA" id="ARBA00022649"/>
    </source>
</evidence>
<dbReference type="EMBL" id="DWYW01000159">
    <property type="protein sequence ID" value="HJA90509.1"/>
    <property type="molecule type" value="Genomic_DNA"/>
</dbReference>
<keyword evidence="1" id="KW-1277">Toxin-antitoxin system</keyword>
<organism evidence="2 3">
    <name type="scientific">Candidatus Jeotgalibaca merdavium</name>
    <dbReference type="NCBI Taxonomy" id="2838627"/>
    <lineage>
        <taxon>Bacteria</taxon>
        <taxon>Bacillati</taxon>
        <taxon>Bacillota</taxon>
        <taxon>Bacilli</taxon>
        <taxon>Lactobacillales</taxon>
        <taxon>Carnobacteriaceae</taxon>
        <taxon>Jeotgalibaca</taxon>
    </lineage>
</organism>
<dbReference type="Pfam" id="PF05016">
    <property type="entry name" value="ParE_toxin"/>
    <property type="match status" value="1"/>
</dbReference>